<evidence type="ECO:0000256" key="7">
    <source>
        <dbReference type="ARBA" id="ARBA00023242"/>
    </source>
</evidence>
<dbReference type="PROSITE" id="PS00463">
    <property type="entry name" value="ZN2_CY6_FUNGAL_1"/>
    <property type="match status" value="1"/>
</dbReference>
<evidence type="ECO:0000313" key="10">
    <source>
        <dbReference type="EMBL" id="KAF2095357.1"/>
    </source>
</evidence>
<evidence type="ECO:0000256" key="6">
    <source>
        <dbReference type="ARBA" id="ARBA00023163"/>
    </source>
</evidence>
<dbReference type="PROSITE" id="PS50048">
    <property type="entry name" value="ZN2_CY6_FUNGAL_2"/>
    <property type="match status" value="1"/>
</dbReference>
<evidence type="ECO:0000256" key="8">
    <source>
        <dbReference type="SAM" id="MobiDB-lite"/>
    </source>
</evidence>
<keyword evidence="3" id="KW-0862">Zinc</keyword>
<feature type="domain" description="Zn(2)-C6 fungal-type" evidence="9">
    <location>
        <begin position="15"/>
        <end position="48"/>
    </location>
</feature>
<dbReference type="PANTHER" id="PTHR31845">
    <property type="entry name" value="FINGER DOMAIN PROTEIN, PUTATIVE-RELATED"/>
    <property type="match status" value="1"/>
</dbReference>
<dbReference type="Pfam" id="PF04082">
    <property type="entry name" value="Fungal_trans"/>
    <property type="match status" value="1"/>
</dbReference>
<dbReference type="GO" id="GO:0000976">
    <property type="term" value="F:transcription cis-regulatory region binding"/>
    <property type="evidence" value="ECO:0007669"/>
    <property type="project" value="TreeGrafter"/>
</dbReference>
<feature type="region of interest" description="Disordered" evidence="8">
    <location>
        <begin position="549"/>
        <end position="580"/>
    </location>
</feature>
<dbReference type="InterPro" id="IPR007219">
    <property type="entry name" value="XnlR_reg_dom"/>
</dbReference>
<comment type="subcellular location">
    <subcellularLocation>
        <location evidence="1">Nucleus</location>
    </subcellularLocation>
</comment>
<evidence type="ECO:0000313" key="11">
    <source>
        <dbReference type="Proteomes" id="UP000799772"/>
    </source>
</evidence>
<dbReference type="CDD" id="cd12148">
    <property type="entry name" value="fungal_TF_MHR"/>
    <property type="match status" value="1"/>
</dbReference>
<name>A0A9P4IB67_9PEZI</name>
<dbReference type="FunFam" id="4.10.240.10:FF:000003">
    <property type="entry name" value="C6 transcription factor (Leu3)"/>
    <property type="match status" value="1"/>
</dbReference>
<evidence type="ECO:0000256" key="4">
    <source>
        <dbReference type="ARBA" id="ARBA00023015"/>
    </source>
</evidence>
<evidence type="ECO:0000259" key="9">
    <source>
        <dbReference type="PROSITE" id="PS50048"/>
    </source>
</evidence>
<dbReference type="CDD" id="cd00067">
    <property type="entry name" value="GAL4"/>
    <property type="match status" value="1"/>
</dbReference>
<organism evidence="10 11">
    <name type="scientific">Rhizodiscina lignyota</name>
    <dbReference type="NCBI Taxonomy" id="1504668"/>
    <lineage>
        <taxon>Eukaryota</taxon>
        <taxon>Fungi</taxon>
        <taxon>Dikarya</taxon>
        <taxon>Ascomycota</taxon>
        <taxon>Pezizomycotina</taxon>
        <taxon>Dothideomycetes</taxon>
        <taxon>Pleosporomycetidae</taxon>
        <taxon>Aulographales</taxon>
        <taxon>Rhizodiscinaceae</taxon>
        <taxon>Rhizodiscina</taxon>
    </lineage>
</organism>
<dbReference type="SUPFAM" id="SSF57701">
    <property type="entry name" value="Zn2/Cys6 DNA-binding domain"/>
    <property type="match status" value="1"/>
</dbReference>
<comment type="caution">
    <text evidence="10">The sequence shown here is derived from an EMBL/GenBank/DDBJ whole genome shotgun (WGS) entry which is preliminary data.</text>
</comment>
<feature type="non-terminal residue" evidence="10">
    <location>
        <position position="634"/>
    </location>
</feature>
<sequence length="634" mass="71317">NGQGARTRAPGVKRACNECRQQKLRCDVQQDPFVSCSRCRRQNLQCRIEESFRRIGKRSKYAELERRTAELEHENSVLRQQLGGKPMPMTVPTVYATNNGPSSYTYHGMPPSDLDPNLQGSHEAVESLLDLKQGLDGNPQRRGSRKTPAFRTLGNVMLARERVAEIFEEYWQHYHRFLPLLDPQKPPEHYFGLSELLFWTIVIVGARQFPGDRELLSKLSPHYKTLYWATISAVPQNYQVIKALCLLCTWPLPVSSTSMDSTVIYCGLMMNIAMQNGLHRPSHAEDFSRSHIHLQEDDIRDRLKTWAACNIVAQSISTGYGLPPQTVYDSTLDPVLTLRTGTNSETFPIPEELRRRLELEKFANNITTKLYSYNSEASSKEQALFATMAAQDLQQQFDDTGRNHGPSIANLNDNPWDALYLGAVRLHIRLYAFFEPPHALTYRSDLVSLYAATTDFLDAALKLEGKGLKYATNYIMQMMLAAAYTLSKLLNSFFVAHLEPEREKGCILFSKTVAAVRAMSVQSNDLPQRLSEVVVQLWHYSGAGRSLAPLPPNSIQEMGSSTSSGANGNGNGLEQGSSGDIDDSLQLKLRTRMSMSLVYDSVWRWRDELQGKVRAENLDAAVRNPTSPEATVDS</sequence>
<keyword evidence="5" id="KW-0238">DNA-binding</keyword>
<dbReference type="Gene3D" id="4.10.240.10">
    <property type="entry name" value="Zn(2)-C6 fungal-type DNA-binding domain"/>
    <property type="match status" value="1"/>
</dbReference>
<dbReference type="Pfam" id="PF00172">
    <property type="entry name" value="Zn_clus"/>
    <property type="match status" value="1"/>
</dbReference>
<dbReference type="PANTHER" id="PTHR31845:SF21">
    <property type="entry name" value="REGULATORY PROTEIN LEU3"/>
    <property type="match status" value="1"/>
</dbReference>
<dbReference type="EMBL" id="ML978131">
    <property type="protein sequence ID" value="KAF2095357.1"/>
    <property type="molecule type" value="Genomic_DNA"/>
</dbReference>
<evidence type="ECO:0000256" key="2">
    <source>
        <dbReference type="ARBA" id="ARBA00022723"/>
    </source>
</evidence>
<accession>A0A9P4IB67</accession>
<proteinExistence type="predicted"/>
<evidence type="ECO:0000256" key="5">
    <source>
        <dbReference type="ARBA" id="ARBA00023125"/>
    </source>
</evidence>
<keyword evidence="4" id="KW-0805">Transcription regulation</keyword>
<evidence type="ECO:0000256" key="3">
    <source>
        <dbReference type="ARBA" id="ARBA00022833"/>
    </source>
</evidence>
<gene>
    <name evidence="10" type="ORF">NA57DRAFT_11125</name>
</gene>
<evidence type="ECO:0000256" key="1">
    <source>
        <dbReference type="ARBA" id="ARBA00004123"/>
    </source>
</evidence>
<keyword evidence="11" id="KW-1185">Reference proteome</keyword>
<dbReference type="OrthoDB" id="2341546at2759"/>
<keyword evidence="2" id="KW-0479">Metal-binding</keyword>
<dbReference type="SMART" id="SM00066">
    <property type="entry name" value="GAL4"/>
    <property type="match status" value="1"/>
</dbReference>
<dbReference type="AlphaFoldDB" id="A0A9P4IB67"/>
<dbReference type="InterPro" id="IPR036864">
    <property type="entry name" value="Zn2-C6_fun-type_DNA-bd_sf"/>
</dbReference>
<feature type="non-terminal residue" evidence="10">
    <location>
        <position position="1"/>
    </location>
</feature>
<protein>
    <recommendedName>
        <fullName evidence="9">Zn(2)-C6 fungal-type domain-containing protein</fullName>
    </recommendedName>
</protein>
<dbReference type="GO" id="GO:0000981">
    <property type="term" value="F:DNA-binding transcription factor activity, RNA polymerase II-specific"/>
    <property type="evidence" value="ECO:0007669"/>
    <property type="project" value="InterPro"/>
</dbReference>
<dbReference type="InterPro" id="IPR001138">
    <property type="entry name" value="Zn2Cys6_DnaBD"/>
</dbReference>
<dbReference type="GO" id="GO:0006351">
    <property type="term" value="P:DNA-templated transcription"/>
    <property type="evidence" value="ECO:0007669"/>
    <property type="project" value="InterPro"/>
</dbReference>
<dbReference type="Proteomes" id="UP000799772">
    <property type="component" value="Unassembled WGS sequence"/>
</dbReference>
<keyword evidence="7" id="KW-0539">Nucleus</keyword>
<keyword evidence="6" id="KW-0804">Transcription</keyword>
<dbReference type="InterPro" id="IPR051089">
    <property type="entry name" value="prtT"/>
</dbReference>
<dbReference type="GO" id="GO:0005634">
    <property type="term" value="C:nucleus"/>
    <property type="evidence" value="ECO:0007669"/>
    <property type="project" value="UniProtKB-SubCell"/>
</dbReference>
<reference evidence="10" key="1">
    <citation type="journal article" date="2020" name="Stud. Mycol.">
        <title>101 Dothideomycetes genomes: a test case for predicting lifestyles and emergence of pathogens.</title>
        <authorList>
            <person name="Haridas S."/>
            <person name="Albert R."/>
            <person name="Binder M."/>
            <person name="Bloem J."/>
            <person name="Labutti K."/>
            <person name="Salamov A."/>
            <person name="Andreopoulos B."/>
            <person name="Baker S."/>
            <person name="Barry K."/>
            <person name="Bills G."/>
            <person name="Bluhm B."/>
            <person name="Cannon C."/>
            <person name="Castanera R."/>
            <person name="Culley D."/>
            <person name="Daum C."/>
            <person name="Ezra D."/>
            <person name="Gonzalez J."/>
            <person name="Henrissat B."/>
            <person name="Kuo A."/>
            <person name="Liang C."/>
            <person name="Lipzen A."/>
            <person name="Lutzoni F."/>
            <person name="Magnuson J."/>
            <person name="Mondo S."/>
            <person name="Nolan M."/>
            <person name="Ohm R."/>
            <person name="Pangilinan J."/>
            <person name="Park H.-J."/>
            <person name="Ramirez L."/>
            <person name="Alfaro M."/>
            <person name="Sun H."/>
            <person name="Tritt A."/>
            <person name="Yoshinaga Y."/>
            <person name="Zwiers L.-H."/>
            <person name="Turgeon B."/>
            <person name="Goodwin S."/>
            <person name="Spatafora J."/>
            <person name="Crous P."/>
            <person name="Grigoriev I."/>
        </authorList>
    </citation>
    <scope>NUCLEOTIDE SEQUENCE</scope>
    <source>
        <strain evidence="10">CBS 133067</strain>
    </source>
</reference>
<dbReference type="GO" id="GO:0001216">
    <property type="term" value="F:DNA-binding transcription activator activity"/>
    <property type="evidence" value="ECO:0007669"/>
    <property type="project" value="UniProtKB-ARBA"/>
</dbReference>
<dbReference type="GO" id="GO:0008270">
    <property type="term" value="F:zinc ion binding"/>
    <property type="evidence" value="ECO:0007669"/>
    <property type="project" value="InterPro"/>
</dbReference>